<evidence type="ECO:0000256" key="1">
    <source>
        <dbReference type="SAM" id="MobiDB-lite"/>
    </source>
</evidence>
<feature type="compositionally biased region" description="Basic and acidic residues" evidence="1">
    <location>
        <begin position="93"/>
        <end position="104"/>
    </location>
</feature>
<dbReference type="EMBL" id="CP000750">
    <property type="protein sequence ID" value="ABS04083.1"/>
    <property type="molecule type" value="Genomic_DNA"/>
</dbReference>
<feature type="compositionally biased region" description="Polar residues" evidence="1">
    <location>
        <begin position="106"/>
        <end position="117"/>
    </location>
</feature>
<accession>A6WB94</accession>
<proteinExistence type="predicted"/>
<sequence>MSLASLPARRRGRTAHQRHVHRSPERAPGYCFSPHRPSPSQPSRVNPARPVEHPTSTRSSPRRLPRPRRGPPQPSRTPRRHSPPFPPPPLAPRNDRFPTWDRVRRSASSPQTTTGVGSCNHPAPRDP</sequence>
<dbReference type="HOGENOM" id="CLU_1967605_0_0_11"/>
<feature type="compositionally biased region" description="Basic residues" evidence="1">
    <location>
        <begin position="8"/>
        <end position="21"/>
    </location>
</feature>
<keyword evidence="3" id="KW-1185">Reference proteome</keyword>
<dbReference type="STRING" id="266940.Krad_2610"/>
<reference evidence="3" key="1">
    <citation type="journal article" date="2008" name="PLoS ONE">
        <title>Survival in nuclear waste, extreme resistance, and potential applications gleaned from the genome sequence of Kineococcus radiotolerans SRS30216.</title>
        <authorList>
            <person name="Bagwell C.E."/>
            <person name="Bhat S."/>
            <person name="Hawkins G.M."/>
            <person name="Smith B.W."/>
            <person name="Biswas T."/>
            <person name="Hoover T.R."/>
            <person name="Saunders E."/>
            <person name="Han C.S."/>
            <person name="Tsodikov O.V."/>
            <person name="Shimkets L.J."/>
        </authorList>
    </citation>
    <scope>NUCLEOTIDE SEQUENCE [LARGE SCALE GENOMIC DNA]</scope>
    <source>
        <strain evidence="3">ATCC BAA-149 / DSM 14245 / SRS30216</strain>
    </source>
</reference>
<feature type="region of interest" description="Disordered" evidence="1">
    <location>
        <begin position="1"/>
        <end position="127"/>
    </location>
</feature>
<evidence type="ECO:0000313" key="3">
    <source>
        <dbReference type="Proteomes" id="UP000001116"/>
    </source>
</evidence>
<dbReference type="KEGG" id="kra:Krad_2610"/>
<feature type="compositionally biased region" description="Basic residues" evidence="1">
    <location>
        <begin position="60"/>
        <end position="69"/>
    </location>
</feature>
<gene>
    <name evidence="2" type="ordered locus">Krad_2610</name>
</gene>
<evidence type="ECO:0000313" key="2">
    <source>
        <dbReference type="EMBL" id="ABS04083.1"/>
    </source>
</evidence>
<name>A6WB94_KINRD</name>
<dbReference type="Proteomes" id="UP000001116">
    <property type="component" value="Chromosome"/>
</dbReference>
<protein>
    <submittedName>
        <fullName evidence="2">Uncharacterized protein</fullName>
    </submittedName>
</protein>
<organism evidence="2 3">
    <name type="scientific">Kineococcus radiotolerans (strain ATCC BAA-149 / DSM 14245 / SRS30216)</name>
    <dbReference type="NCBI Taxonomy" id="266940"/>
    <lineage>
        <taxon>Bacteria</taxon>
        <taxon>Bacillati</taxon>
        <taxon>Actinomycetota</taxon>
        <taxon>Actinomycetes</taxon>
        <taxon>Kineosporiales</taxon>
        <taxon>Kineosporiaceae</taxon>
        <taxon>Kineococcus</taxon>
    </lineage>
</organism>
<dbReference type="AlphaFoldDB" id="A6WB94"/>